<dbReference type="PROSITE" id="PS00154">
    <property type="entry name" value="ATPASE_E1_E2"/>
    <property type="match status" value="1"/>
</dbReference>
<sequence>MNEHGHHHDAGGHSGCGCSAKTEVTKAAAAKPATSSCCGGHGDHAGHAHDPGEGATKVKDPVCGMSVDPATSKHHLAHHGETFHFCSAGCRTKFAADPAKYLATEKAPEPEMPAGTIYTCPMHPEIRQVGPGSCPICGMALEPEVASLETGPNPELADMTRRFWIGGALSLPAVVLEMGGHLAGPHNWIDPTLSNWIQLAFATPVVLWAGWPFFVRGWQSLLTRNLNMFTLIAMGTGVAYVYSVLGTVTPQIFPATFRAHEGAVAVYFEAAAVITVLVLLGQVLELRARDATSGAIKALLQLAPKTARRVDADGSEHEVEIDTLHAGDRLRVRPGEKVPVDGIILEGRSSLDESLVTGESMPVTKETGAKVIAGTLNQSGSFVMRADKVGRETLLSQIVQMVADAQRSRAPIQRLADQVAGWFVPAVIVVALAAFAAWAWFGPEPRLAFGLVAAVSVLIIACPCALGLATPMSIMVGVGRGAQGGVLIKNAEALERMEKIDTLVVDKTGTLTEGKPKVVAIVPASGFAEGEILRLAASVERASEHPLADAIMRAAKEKQLALGPVEHFDSPTGKGATGKVDGKTIALGNARYLASIGIDTTALDAEAERLRQDGATVINMAVDGRLAGLFAIADPVKASTPEALKALAAEGIKVIMLTGDNRTTAEAVARRLGIAEVEAEVLPDQKSAVVTRLQKAGRIVAMAGDGVNDAPALAAAEVGIAMGTGTDVAMESAGVTLLKGDLVGIVRARKLSQATMSNIRQNLFFAFIYNAAGIPIAAGILYPAFGLLLSPIIAAAAMALSSVSVVGNALRLRATQL</sequence>
<dbReference type="GO" id="GO:0005886">
    <property type="term" value="C:plasma membrane"/>
    <property type="evidence" value="ECO:0007669"/>
    <property type="project" value="UniProtKB-SubCell"/>
</dbReference>
<dbReference type="AlphaFoldDB" id="A0A4Y9NYP5"/>
<evidence type="ECO:0000256" key="5">
    <source>
        <dbReference type="ARBA" id="ARBA00022723"/>
    </source>
</evidence>
<dbReference type="SFLD" id="SFLDF00027">
    <property type="entry name" value="p-type_atpase"/>
    <property type="match status" value="1"/>
</dbReference>
<dbReference type="FunFam" id="1.10.620.20:FF:000023">
    <property type="entry name" value="Heavy-metal transporting P-type ATPase"/>
    <property type="match status" value="1"/>
</dbReference>
<evidence type="ECO:0000256" key="2">
    <source>
        <dbReference type="ARBA" id="ARBA00006024"/>
    </source>
</evidence>
<dbReference type="InterPro" id="IPR023298">
    <property type="entry name" value="ATPase_P-typ_TM_dom_sf"/>
</dbReference>
<evidence type="ECO:0000256" key="7">
    <source>
        <dbReference type="ARBA" id="ARBA00022840"/>
    </source>
</evidence>
<dbReference type="RefSeq" id="WP_135165651.1">
    <property type="nucleotide sequence ID" value="NZ_SPQS01000014.1"/>
</dbReference>
<dbReference type="PRINTS" id="PR00119">
    <property type="entry name" value="CATATPASE"/>
</dbReference>
<evidence type="ECO:0000256" key="11">
    <source>
        <dbReference type="RuleBase" id="RU362081"/>
    </source>
</evidence>
<dbReference type="CDD" id="cd02094">
    <property type="entry name" value="P-type_ATPase_Cu-like"/>
    <property type="match status" value="1"/>
</dbReference>
<dbReference type="PANTHER" id="PTHR43520">
    <property type="entry name" value="ATP7, ISOFORM B"/>
    <property type="match status" value="1"/>
</dbReference>
<evidence type="ECO:0000313" key="13">
    <source>
        <dbReference type="EMBL" id="TFV72308.1"/>
    </source>
</evidence>
<dbReference type="InterPro" id="IPR008250">
    <property type="entry name" value="ATPase_P-typ_transduc_dom_A_sf"/>
</dbReference>
<dbReference type="SUPFAM" id="SSF81653">
    <property type="entry name" value="Calcium ATPase, transduction domain A"/>
    <property type="match status" value="1"/>
</dbReference>
<keyword evidence="4 11" id="KW-0812">Transmembrane</keyword>
<evidence type="ECO:0000256" key="3">
    <source>
        <dbReference type="ARBA" id="ARBA00022475"/>
    </source>
</evidence>
<evidence type="ECO:0000256" key="10">
    <source>
        <dbReference type="ARBA" id="ARBA00023136"/>
    </source>
</evidence>
<dbReference type="Gene3D" id="3.40.1110.10">
    <property type="entry name" value="Calcium-transporting ATPase, cytoplasmic domain N"/>
    <property type="match status" value="1"/>
</dbReference>
<gene>
    <name evidence="13" type="ORF">E4K64_23600</name>
</gene>
<feature type="transmembrane region" description="Helical" evidence="11">
    <location>
        <begin position="226"/>
        <end position="245"/>
    </location>
</feature>
<dbReference type="InterPro" id="IPR036412">
    <property type="entry name" value="HAD-like_sf"/>
</dbReference>
<dbReference type="InterPro" id="IPR059000">
    <property type="entry name" value="ATPase_P-type_domA"/>
</dbReference>
<dbReference type="SUPFAM" id="SSF81665">
    <property type="entry name" value="Calcium ATPase, transmembrane domain M"/>
    <property type="match status" value="1"/>
</dbReference>
<dbReference type="GO" id="GO:0043682">
    <property type="term" value="F:P-type divalent copper transporter activity"/>
    <property type="evidence" value="ECO:0007669"/>
    <property type="project" value="TreeGrafter"/>
</dbReference>
<keyword evidence="3 11" id="KW-1003">Cell membrane</keyword>
<dbReference type="Pfam" id="PF04945">
    <property type="entry name" value="YHS"/>
    <property type="match status" value="1"/>
</dbReference>
<evidence type="ECO:0000313" key="14">
    <source>
        <dbReference type="Proteomes" id="UP000297700"/>
    </source>
</evidence>
<keyword evidence="10 11" id="KW-0472">Membrane</keyword>
<dbReference type="Pfam" id="PF00702">
    <property type="entry name" value="Hydrolase"/>
    <property type="match status" value="1"/>
</dbReference>
<dbReference type="GO" id="GO:0060003">
    <property type="term" value="P:copper ion export"/>
    <property type="evidence" value="ECO:0007669"/>
    <property type="project" value="UniProtKB-ARBA"/>
</dbReference>
<dbReference type="InterPro" id="IPR018303">
    <property type="entry name" value="ATPase_P-typ_P_site"/>
</dbReference>
<proteinExistence type="inferred from homology"/>
<evidence type="ECO:0000256" key="8">
    <source>
        <dbReference type="ARBA" id="ARBA00022967"/>
    </source>
</evidence>
<dbReference type="InterPro" id="IPR044492">
    <property type="entry name" value="P_typ_ATPase_HD_dom"/>
</dbReference>
<dbReference type="InterPro" id="IPR001757">
    <property type="entry name" value="P_typ_ATPase"/>
</dbReference>
<dbReference type="GO" id="GO:0005524">
    <property type="term" value="F:ATP binding"/>
    <property type="evidence" value="ECO:0007669"/>
    <property type="project" value="UniProtKB-UniRule"/>
</dbReference>
<dbReference type="InterPro" id="IPR027256">
    <property type="entry name" value="P-typ_ATPase_IB"/>
</dbReference>
<feature type="transmembrane region" description="Helical" evidence="11">
    <location>
        <begin position="265"/>
        <end position="284"/>
    </location>
</feature>
<evidence type="ECO:0000256" key="4">
    <source>
        <dbReference type="ARBA" id="ARBA00022692"/>
    </source>
</evidence>
<dbReference type="PRINTS" id="PR00943">
    <property type="entry name" value="CUATPASE"/>
</dbReference>
<dbReference type="NCBIfam" id="TIGR01494">
    <property type="entry name" value="ATPase_P-type"/>
    <property type="match status" value="1"/>
</dbReference>
<evidence type="ECO:0000259" key="12">
    <source>
        <dbReference type="SMART" id="SM00746"/>
    </source>
</evidence>
<dbReference type="NCBIfam" id="TIGR01525">
    <property type="entry name" value="ATPase-IB_hvy"/>
    <property type="match status" value="1"/>
</dbReference>
<comment type="similarity">
    <text evidence="2 11">Belongs to the cation transport ATPase (P-type) (TC 3.A.3) family. Type IB subfamily.</text>
</comment>
<accession>A0A4Y9NYP5</accession>
<organism evidence="13 14">
    <name type="scientific">Bradyrhizobium frederickii</name>
    <dbReference type="NCBI Taxonomy" id="2560054"/>
    <lineage>
        <taxon>Bacteria</taxon>
        <taxon>Pseudomonadati</taxon>
        <taxon>Pseudomonadota</taxon>
        <taxon>Alphaproteobacteria</taxon>
        <taxon>Hyphomicrobiales</taxon>
        <taxon>Nitrobacteraceae</taxon>
        <taxon>Bradyrhizobium</taxon>
    </lineage>
</organism>
<reference evidence="13 14" key="1">
    <citation type="submission" date="2019-03" db="EMBL/GenBank/DDBJ databases">
        <title>Bradyrhizobium strains diversity.</title>
        <authorList>
            <person name="Urquiaga M.C.O."/>
            <person name="Hungria M."/>
            <person name="Delamuta J.R.M."/>
            <person name="Klepa M.S."/>
        </authorList>
    </citation>
    <scope>NUCLEOTIDE SEQUENCE [LARGE SCALE GENOMIC DNA]</scope>
    <source>
        <strain evidence="13 14">CNPSo 3426</strain>
    </source>
</reference>
<dbReference type="Pfam" id="PF19335">
    <property type="entry name" value="HMBD"/>
    <property type="match status" value="1"/>
</dbReference>
<dbReference type="GO" id="GO:0016887">
    <property type="term" value="F:ATP hydrolysis activity"/>
    <property type="evidence" value="ECO:0007669"/>
    <property type="project" value="InterPro"/>
</dbReference>
<dbReference type="InterPro" id="IPR007029">
    <property type="entry name" value="YHS_dom"/>
</dbReference>
<feature type="transmembrane region" description="Helical" evidence="11">
    <location>
        <begin position="447"/>
        <end position="470"/>
    </location>
</feature>
<comment type="caution">
    <text evidence="13">The sequence shown here is derived from an EMBL/GenBank/DDBJ whole genome shotgun (WGS) entry which is preliminary data.</text>
</comment>
<dbReference type="EMBL" id="SPQS01000014">
    <property type="protein sequence ID" value="TFV72308.1"/>
    <property type="molecule type" value="Genomic_DNA"/>
</dbReference>
<dbReference type="PANTHER" id="PTHR43520:SF8">
    <property type="entry name" value="P-TYPE CU(+) TRANSPORTER"/>
    <property type="match status" value="1"/>
</dbReference>
<dbReference type="InterPro" id="IPR009078">
    <property type="entry name" value="Ferritin-like_SF"/>
</dbReference>
<keyword evidence="5 11" id="KW-0479">Metal-binding</keyword>
<evidence type="ECO:0000256" key="1">
    <source>
        <dbReference type="ARBA" id="ARBA00004651"/>
    </source>
</evidence>
<keyword evidence="6 11" id="KW-0547">Nucleotide-binding</keyword>
<evidence type="ECO:0000256" key="6">
    <source>
        <dbReference type="ARBA" id="ARBA00022741"/>
    </source>
</evidence>
<dbReference type="SUPFAM" id="SSF56784">
    <property type="entry name" value="HAD-like"/>
    <property type="match status" value="1"/>
</dbReference>
<dbReference type="InterPro" id="IPR012348">
    <property type="entry name" value="RNR-like"/>
</dbReference>
<dbReference type="Pfam" id="PF00122">
    <property type="entry name" value="E1-E2_ATPase"/>
    <property type="match status" value="1"/>
</dbReference>
<feature type="transmembrane region" description="Helical" evidence="11">
    <location>
        <begin position="763"/>
        <end position="782"/>
    </location>
</feature>
<dbReference type="GO" id="GO:0055070">
    <property type="term" value="P:copper ion homeostasis"/>
    <property type="evidence" value="ECO:0007669"/>
    <property type="project" value="TreeGrafter"/>
</dbReference>
<protein>
    <submittedName>
        <fullName evidence="13">Heavy metal translocating P-type ATPase</fullName>
    </submittedName>
</protein>
<dbReference type="InterPro" id="IPR045800">
    <property type="entry name" value="HMBD"/>
</dbReference>
<dbReference type="Gene3D" id="1.10.620.20">
    <property type="entry name" value="Ribonucleotide Reductase, subunit A"/>
    <property type="match status" value="1"/>
</dbReference>
<dbReference type="Gene3D" id="3.40.50.1000">
    <property type="entry name" value="HAD superfamily/HAD-like"/>
    <property type="match status" value="1"/>
</dbReference>
<dbReference type="FunFam" id="2.70.150.10:FF:000020">
    <property type="entry name" value="Copper-exporting P-type ATPase A"/>
    <property type="match status" value="1"/>
</dbReference>
<feature type="domain" description="TRASH" evidence="12">
    <location>
        <begin position="60"/>
        <end position="98"/>
    </location>
</feature>
<keyword evidence="7 11" id="KW-0067">ATP-binding</keyword>
<dbReference type="SMART" id="SM00746">
    <property type="entry name" value="TRASH"/>
    <property type="match status" value="1"/>
</dbReference>
<comment type="subcellular location">
    <subcellularLocation>
        <location evidence="1">Cell membrane</location>
        <topology evidence="1">Multi-pass membrane protein</topology>
    </subcellularLocation>
</comment>
<dbReference type="InterPro" id="IPR023299">
    <property type="entry name" value="ATPase_P-typ_cyto_dom_N"/>
</dbReference>
<dbReference type="SFLD" id="SFLDS00003">
    <property type="entry name" value="Haloacid_Dehalogenase"/>
    <property type="match status" value="1"/>
</dbReference>
<name>A0A4Y9NYP5_9BRAD</name>
<dbReference type="Proteomes" id="UP000297700">
    <property type="component" value="Unassembled WGS sequence"/>
</dbReference>
<keyword evidence="8" id="KW-1278">Translocase</keyword>
<keyword evidence="9 11" id="KW-1133">Transmembrane helix</keyword>
<dbReference type="Gene3D" id="2.70.150.10">
    <property type="entry name" value="Calcium-transporting ATPase, cytoplasmic transduction domain A"/>
    <property type="match status" value="1"/>
</dbReference>
<dbReference type="InterPro" id="IPR023214">
    <property type="entry name" value="HAD_sf"/>
</dbReference>
<dbReference type="NCBIfam" id="TIGR01511">
    <property type="entry name" value="ATPase-IB1_Cu"/>
    <property type="match status" value="1"/>
</dbReference>
<dbReference type="SFLD" id="SFLDG00002">
    <property type="entry name" value="C1.7:_P-type_atpase_like"/>
    <property type="match status" value="1"/>
</dbReference>
<feature type="transmembrane region" description="Helical" evidence="11">
    <location>
        <begin position="788"/>
        <end position="810"/>
    </location>
</feature>
<dbReference type="GO" id="GO:0005507">
    <property type="term" value="F:copper ion binding"/>
    <property type="evidence" value="ECO:0007669"/>
    <property type="project" value="TreeGrafter"/>
</dbReference>
<feature type="transmembrane region" description="Helical" evidence="11">
    <location>
        <begin position="163"/>
        <end position="184"/>
    </location>
</feature>
<dbReference type="SUPFAM" id="SSF47240">
    <property type="entry name" value="Ferritin-like"/>
    <property type="match status" value="1"/>
</dbReference>
<feature type="transmembrane region" description="Helical" evidence="11">
    <location>
        <begin position="419"/>
        <end position="441"/>
    </location>
</feature>
<dbReference type="InterPro" id="IPR011017">
    <property type="entry name" value="TRASH_dom"/>
</dbReference>
<evidence type="ECO:0000256" key="9">
    <source>
        <dbReference type="ARBA" id="ARBA00022989"/>
    </source>
</evidence>
<dbReference type="GO" id="GO:0016491">
    <property type="term" value="F:oxidoreductase activity"/>
    <property type="evidence" value="ECO:0007669"/>
    <property type="project" value="InterPro"/>
</dbReference>
<feature type="transmembrane region" description="Helical" evidence="11">
    <location>
        <begin position="196"/>
        <end position="214"/>
    </location>
</feature>